<reference evidence="3" key="1">
    <citation type="submission" date="2020-04" db="EMBL/GenBank/DDBJ databases">
        <authorList>
            <person name="Alioto T."/>
            <person name="Alioto T."/>
            <person name="Gomez Garrido J."/>
        </authorList>
    </citation>
    <scope>NUCLEOTIDE SEQUENCE</scope>
    <source>
        <strain evidence="3">A484AB</strain>
    </source>
</reference>
<evidence type="ECO:0000256" key="1">
    <source>
        <dbReference type="RuleBase" id="RU363044"/>
    </source>
</evidence>
<dbReference type="InterPro" id="IPR051055">
    <property type="entry name" value="PIF1_helicase"/>
</dbReference>
<evidence type="ECO:0000259" key="2">
    <source>
        <dbReference type="Pfam" id="PF05970"/>
    </source>
</evidence>
<dbReference type="GO" id="GO:0006281">
    <property type="term" value="P:DNA repair"/>
    <property type="evidence" value="ECO:0007669"/>
    <property type="project" value="UniProtKB-KW"/>
</dbReference>
<dbReference type="Gene3D" id="3.40.50.300">
    <property type="entry name" value="P-loop containing nucleotide triphosphate hydrolases"/>
    <property type="match status" value="1"/>
</dbReference>
<dbReference type="GO" id="GO:0000723">
    <property type="term" value="P:telomere maintenance"/>
    <property type="evidence" value="ECO:0007669"/>
    <property type="project" value="InterPro"/>
</dbReference>
<feature type="domain" description="DNA helicase Pif1-like DEAD-box helicase" evidence="2">
    <location>
        <begin position="149"/>
        <end position="229"/>
    </location>
</feature>
<evidence type="ECO:0000313" key="4">
    <source>
        <dbReference type="Proteomes" id="UP001152795"/>
    </source>
</evidence>
<keyword evidence="1" id="KW-0227">DNA damage</keyword>
<protein>
    <recommendedName>
        <fullName evidence="1">ATP-dependent DNA helicase</fullName>
        <ecNumber evidence="1">5.6.2.3</ecNumber>
    </recommendedName>
</protein>
<dbReference type="PANTHER" id="PTHR47642">
    <property type="entry name" value="ATP-DEPENDENT DNA HELICASE"/>
    <property type="match status" value="1"/>
</dbReference>
<dbReference type="EMBL" id="CACRXK020005524">
    <property type="protein sequence ID" value="CAB4006505.1"/>
    <property type="molecule type" value="Genomic_DNA"/>
</dbReference>
<sequence length="238" mass="27015">MFFNKYFLALLKYKSWKNSINDAWGSENPDDNTYISAWKEFLNSPYAKQHVPNWEEKLHGALDCVVQSVDDPVPNEDSYQEDWMISANLHNSKINDGCQTVDQTLYDWSLDRQNYSEVQTSEMTQWIETKKKDNAPLTNHYVTVDITCFSERQNLAYQIILNHASKKGKEPLLLIVTGEAGTGKSYLINAVRNYLKDKCAVTATTGKAAYNINGITVHSLLKLPVAASSHKIYPGKVL</sequence>
<keyword evidence="1" id="KW-0233">DNA recombination</keyword>
<keyword evidence="1" id="KW-0378">Hydrolase</keyword>
<dbReference type="Proteomes" id="UP001152795">
    <property type="component" value="Unassembled WGS sequence"/>
</dbReference>
<dbReference type="EC" id="5.6.2.3" evidence="1"/>
<dbReference type="OrthoDB" id="5988097at2759"/>
<comment type="cofactor">
    <cofactor evidence="1">
        <name>Mg(2+)</name>
        <dbReference type="ChEBI" id="CHEBI:18420"/>
    </cofactor>
</comment>
<name>A0A7D9EDG8_PARCT</name>
<gene>
    <name evidence="3" type="ORF">PACLA_8A064495</name>
</gene>
<dbReference type="InterPro" id="IPR010285">
    <property type="entry name" value="DNA_helicase_pif1-like_DEAD"/>
</dbReference>
<dbReference type="GO" id="GO:0005524">
    <property type="term" value="F:ATP binding"/>
    <property type="evidence" value="ECO:0007669"/>
    <property type="project" value="UniProtKB-KW"/>
</dbReference>
<keyword evidence="1" id="KW-0547">Nucleotide-binding</keyword>
<proteinExistence type="inferred from homology"/>
<evidence type="ECO:0000313" key="3">
    <source>
        <dbReference type="EMBL" id="CAB4006505.1"/>
    </source>
</evidence>
<comment type="catalytic activity">
    <reaction evidence="1">
        <text>ATP + H2O = ADP + phosphate + H(+)</text>
        <dbReference type="Rhea" id="RHEA:13065"/>
        <dbReference type="ChEBI" id="CHEBI:15377"/>
        <dbReference type="ChEBI" id="CHEBI:15378"/>
        <dbReference type="ChEBI" id="CHEBI:30616"/>
        <dbReference type="ChEBI" id="CHEBI:43474"/>
        <dbReference type="ChEBI" id="CHEBI:456216"/>
        <dbReference type="EC" id="5.6.2.3"/>
    </reaction>
</comment>
<keyword evidence="1 3" id="KW-0347">Helicase</keyword>
<accession>A0A7D9EDG8</accession>
<keyword evidence="1" id="KW-0067">ATP-binding</keyword>
<dbReference type="GO" id="GO:0016787">
    <property type="term" value="F:hydrolase activity"/>
    <property type="evidence" value="ECO:0007669"/>
    <property type="project" value="UniProtKB-KW"/>
</dbReference>
<comment type="similarity">
    <text evidence="1">Belongs to the helicase family.</text>
</comment>
<keyword evidence="1" id="KW-0234">DNA repair</keyword>
<dbReference type="AlphaFoldDB" id="A0A7D9EDG8"/>
<dbReference type="GO" id="GO:0006310">
    <property type="term" value="P:DNA recombination"/>
    <property type="evidence" value="ECO:0007669"/>
    <property type="project" value="UniProtKB-KW"/>
</dbReference>
<dbReference type="GO" id="GO:0043139">
    <property type="term" value="F:5'-3' DNA helicase activity"/>
    <property type="evidence" value="ECO:0007669"/>
    <property type="project" value="UniProtKB-EC"/>
</dbReference>
<dbReference type="SUPFAM" id="SSF52540">
    <property type="entry name" value="P-loop containing nucleoside triphosphate hydrolases"/>
    <property type="match status" value="1"/>
</dbReference>
<dbReference type="InterPro" id="IPR027417">
    <property type="entry name" value="P-loop_NTPase"/>
</dbReference>
<comment type="caution">
    <text evidence="3">The sequence shown here is derived from an EMBL/GenBank/DDBJ whole genome shotgun (WGS) entry which is preliminary data.</text>
</comment>
<organism evidence="3 4">
    <name type="scientific">Paramuricea clavata</name>
    <name type="common">Red gorgonian</name>
    <name type="synonym">Violescent sea-whip</name>
    <dbReference type="NCBI Taxonomy" id="317549"/>
    <lineage>
        <taxon>Eukaryota</taxon>
        <taxon>Metazoa</taxon>
        <taxon>Cnidaria</taxon>
        <taxon>Anthozoa</taxon>
        <taxon>Octocorallia</taxon>
        <taxon>Malacalcyonacea</taxon>
        <taxon>Plexauridae</taxon>
        <taxon>Paramuricea</taxon>
    </lineage>
</organism>
<keyword evidence="4" id="KW-1185">Reference proteome</keyword>
<dbReference type="Pfam" id="PF05970">
    <property type="entry name" value="PIF1"/>
    <property type="match status" value="1"/>
</dbReference>